<dbReference type="AlphaFoldDB" id="A0A6I3LLE9"/>
<dbReference type="InterPro" id="IPR004561">
    <property type="entry name" value="IsoChor_synthase"/>
</dbReference>
<name>A0A6I3LLE9_9FLAO</name>
<gene>
    <name evidence="7" type="ORF">GJV76_09385</name>
</gene>
<organism evidence="7 8">
    <name type="scientific">Myroides albus</name>
    <dbReference type="NCBI Taxonomy" id="2562892"/>
    <lineage>
        <taxon>Bacteria</taxon>
        <taxon>Pseudomonadati</taxon>
        <taxon>Bacteroidota</taxon>
        <taxon>Flavobacteriia</taxon>
        <taxon>Flavobacteriales</taxon>
        <taxon>Flavobacteriaceae</taxon>
        <taxon>Myroides</taxon>
    </lineage>
</organism>
<evidence type="ECO:0000259" key="6">
    <source>
        <dbReference type="Pfam" id="PF00425"/>
    </source>
</evidence>
<dbReference type="Proteomes" id="UP000438760">
    <property type="component" value="Unassembled WGS sequence"/>
</dbReference>
<evidence type="ECO:0000256" key="4">
    <source>
        <dbReference type="ARBA" id="ARBA00023235"/>
    </source>
</evidence>
<dbReference type="EMBL" id="WMJX01000017">
    <property type="protein sequence ID" value="MTG98336.1"/>
    <property type="molecule type" value="Genomic_DNA"/>
</dbReference>
<dbReference type="OrthoDB" id="9806579at2"/>
<comment type="catalytic activity">
    <reaction evidence="1">
        <text>chorismate = isochorismate</text>
        <dbReference type="Rhea" id="RHEA:18985"/>
        <dbReference type="ChEBI" id="CHEBI:29748"/>
        <dbReference type="ChEBI" id="CHEBI:29780"/>
        <dbReference type="EC" id="5.4.4.2"/>
    </reaction>
</comment>
<dbReference type="InterPro" id="IPR015890">
    <property type="entry name" value="Chorismate_C"/>
</dbReference>
<dbReference type="PANTHER" id="PTHR42839:SF2">
    <property type="entry name" value="ISOCHORISMATE SYNTHASE ENTC"/>
    <property type="match status" value="1"/>
</dbReference>
<dbReference type="EC" id="5.4.4.2" evidence="3"/>
<dbReference type="NCBIfam" id="TIGR00543">
    <property type="entry name" value="isochor_syn"/>
    <property type="match status" value="1"/>
</dbReference>
<evidence type="ECO:0000256" key="3">
    <source>
        <dbReference type="ARBA" id="ARBA00012824"/>
    </source>
</evidence>
<sequence>MYLYKCLLKQFEEKRPFVVYRKPNADQMVGLFQKTRELHLIENFDEVGFVLAPFAQGKRFYIPLSESAIIVEQAPQGKLDLEDVELNYNDAIAKENFEDLVKRCVSAIKQNVFGKVVPSRKESIQVDVQGDLEGLFNRLCLSYPTAFCYVIYHPEIGMWAGATPESLLKVKDGVLETMALAGTQVNNGQQDVVWEQKEKEEQQFVTDFIVESLNPLANKITVSEPFTKRAARVMHICTSVVAELKENNVKVIVDALHPTPAVCGMPKAKAREFLINEEGYERKYYAGYIGELNCNVIEQTVEETDLYVNLRCMEVECDKVSLYIGCGVTKDSDPTSEFIETVNKSSTMKKVLK</sequence>
<feature type="domain" description="Chorismate-utilising enzyme C-terminal" evidence="6">
    <location>
        <begin position="94"/>
        <end position="344"/>
    </location>
</feature>
<dbReference type="Pfam" id="PF00425">
    <property type="entry name" value="Chorismate_bind"/>
    <property type="match status" value="1"/>
</dbReference>
<evidence type="ECO:0000313" key="8">
    <source>
        <dbReference type="Proteomes" id="UP000438760"/>
    </source>
</evidence>
<reference evidence="7 8" key="1">
    <citation type="submission" date="2019-11" db="EMBL/GenBank/DDBJ databases">
        <title>Genome of Strain BIT-d1.</title>
        <authorList>
            <person name="Yang Y."/>
        </authorList>
    </citation>
    <scope>NUCLEOTIDE SEQUENCE [LARGE SCALE GENOMIC DNA]</scope>
    <source>
        <strain evidence="7 8">BIT-d1</strain>
    </source>
</reference>
<dbReference type="InterPro" id="IPR005801">
    <property type="entry name" value="ADC_synthase"/>
</dbReference>
<dbReference type="SUPFAM" id="SSF56322">
    <property type="entry name" value="ADC synthase"/>
    <property type="match status" value="1"/>
</dbReference>
<protein>
    <recommendedName>
        <fullName evidence="3">isochorismate synthase</fullName>
        <ecNumber evidence="3">5.4.4.2</ecNumber>
    </recommendedName>
    <alternativeName>
        <fullName evidence="5">Isochorismate mutase</fullName>
    </alternativeName>
</protein>
<evidence type="ECO:0000256" key="5">
    <source>
        <dbReference type="ARBA" id="ARBA00041564"/>
    </source>
</evidence>
<keyword evidence="4 7" id="KW-0413">Isomerase</keyword>
<dbReference type="Gene3D" id="3.60.120.10">
    <property type="entry name" value="Anthranilate synthase"/>
    <property type="match status" value="1"/>
</dbReference>
<dbReference type="RefSeq" id="WP_155092362.1">
    <property type="nucleotide sequence ID" value="NZ_CP102754.1"/>
</dbReference>
<dbReference type="PANTHER" id="PTHR42839">
    <property type="entry name" value="ISOCHORISMATE SYNTHASE ENTC"/>
    <property type="match status" value="1"/>
</dbReference>
<comment type="similarity">
    <text evidence="2">Belongs to the isochorismate synthase family.</text>
</comment>
<evidence type="ECO:0000256" key="1">
    <source>
        <dbReference type="ARBA" id="ARBA00000799"/>
    </source>
</evidence>
<proteinExistence type="inferred from homology"/>
<comment type="caution">
    <text evidence="7">The sequence shown here is derived from an EMBL/GenBank/DDBJ whole genome shotgun (WGS) entry which is preliminary data.</text>
</comment>
<evidence type="ECO:0000256" key="2">
    <source>
        <dbReference type="ARBA" id="ARBA00005297"/>
    </source>
</evidence>
<evidence type="ECO:0000313" key="7">
    <source>
        <dbReference type="EMBL" id="MTG98336.1"/>
    </source>
</evidence>
<accession>A0A6I3LLE9</accession>
<keyword evidence="8" id="KW-1185">Reference proteome</keyword>
<dbReference type="GO" id="GO:0008909">
    <property type="term" value="F:isochorismate synthase activity"/>
    <property type="evidence" value="ECO:0007669"/>
    <property type="project" value="UniProtKB-EC"/>
</dbReference>